<dbReference type="RefSeq" id="WP_190153653.1">
    <property type="nucleotide sequence ID" value="NZ_BMTL01000043.1"/>
</dbReference>
<comment type="similarity">
    <text evidence="1">Belongs to the bacterial solute-binding protein 5 family.</text>
</comment>
<dbReference type="GO" id="GO:0015833">
    <property type="term" value="P:peptide transport"/>
    <property type="evidence" value="ECO:0007669"/>
    <property type="project" value="TreeGrafter"/>
</dbReference>
<evidence type="ECO:0000313" key="6">
    <source>
        <dbReference type="EMBL" id="GGS23649.1"/>
    </source>
</evidence>
<dbReference type="PANTHER" id="PTHR30290:SF9">
    <property type="entry name" value="OLIGOPEPTIDE-BINDING PROTEIN APPA"/>
    <property type="match status" value="1"/>
</dbReference>
<reference evidence="6" key="2">
    <citation type="submission" date="2020-09" db="EMBL/GenBank/DDBJ databases">
        <authorList>
            <person name="Sun Q."/>
            <person name="Ohkuma M."/>
        </authorList>
    </citation>
    <scope>NUCLEOTIDE SEQUENCE</scope>
    <source>
        <strain evidence="6">JCM 4386</strain>
    </source>
</reference>
<dbReference type="PIRSF" id="PIRSF002741">
    <property type="entry name" value="MppA"/>
    <property type="match status" value="1"/>
</dbReference>
<feature type="chain" id="PRO_5038519843" description="Solute-binding protein family 5 domain-containing protein" evidence="4">
    <location>
        <begin position="20"/>
        <end position="508"/>
    </location>
</feature>
<feature type="signal peptide" evidence="4">
    <location>
        <begin position="1"/>
        <end position="19"/>
    </location>
</feature>
<dbReference type="GO" id="GO:0043190">
    <property type="term" value="C:ATP-binding cassette (ABC) transporter complex"/>
    <property type="evidence" value="ECO:0007669"/>
    <property type="project" value="InterPro"/>
</dbReference>
<evidence type="ECO:0000259" key="5">
    <source>
        <dbReference type="Pfam" id="PF00496"/>
    </source>
</evidence>
<dbReference type="InterPro" id="IPR030678">
    <property type="entry name" value="Peptide/Ni-bd"/>
</dbReference>
<feature type="domain" description="Solute-binding protein family 5" evidence="5">
    <location>
        <begin position="78"/>
        <end position="418"/>
    </location>
</feature>
<dbReference type="Gene3D" id="3.40.190.10">
    <property type="entry name" value="Periplasmic binding protein-like II"/>
    <property type="match status" value="1"/>
</dbReference>
<dbReference type="PROSITE" id="PS51257">
    <property type="entry name" value="PROKAR_LIPOPROTEIN"/>
    <property type="match status" value="1"/>
</dbReference>
<dbReference type="InterPro" id="IPR039424">
    <property type="entry name" value="SBP_5"/>
</dbReference>
<dbReference type="Gene3D" id="3.10.105.10">
    <property type="entry name" value="Dipeptide-binding Protein, Domain 3"/>
    <property type="match status" value="1"/>
</dbReference>
<reference evidence="6" key="1">
    <citation type="journal article" date="2014" name="Int. J. Syst. Evol. Microbiol.">
        <title>Complete genome sequence of Corynebacterium casei LMG S-19264T (=DSM 44701T), isolated from a smear-ripened cheese.</title>
        <authorList>
            <consortium name="US DOE Joint Genome Institute (JGI-PGF)"/>
            <person name="Walter F."/>
            <person name="Albersmeier A."/>
            <person name="Kalinowski J."/>
            <person name="Ruckert C."/>
        </authorList>
    </citation>
    <scope>NUCLEOTIDE SEQUENCE</scope>
    <source>
        <strain evidence="6">JCM 4386</strain>
    </source>
</reference>
<dbReference type="Proteomes" id="UP000606194">
    <property type="component" value="Unassembled WGS sequence"/>
</dbReference>
<evidence type="ECO:0000256" key="4">
    <source>
        <dbReference type="SAM" id="SignalP"/>
    </source>
</evidence>
<dbReference type="GO" id="GO:0042597">
    <property type="term" value="C:periplasmic space"/>
    <property type="evidence" value="ECO:0007669"/>
    <property type="project" value="UniProtKB-ARBA"/>
</dbReference>
<gene>
    <name evidence="6" type="ORF">GCM10010269_73100</name>
</gene>
<organism evidence="6 7">
    <name type="scientific">Streptomyces humidus</name>
    <dbReference type="NCBI Taxonomy" id="52259"/>
    <lineage>
        <taxon>Bacteria</taxon>
        <taxon>Bacillati</taxon>
        <taxon>Actinomycetota</taxon>
        <taxon>Actinomycetes</taxon>
        <taxon>Kitasatosporales</taxon>
        <taxon>Streptomycetaceae</taxon>
        <taxon>Streptomyces</taxon>
    </lineage>
</organism>
<sequence length="508" mass="53517">MRRLLVAVPAAALVLTVSACGGAAGGGGANAGSTLSLATVTPPKSFEPGAMAMGGPEDHYYQAVYDTLLKLDAYGRPAAGLATNWNYDAANTTLSLTLRSGVTFTDGTKFDAEAVRTNLEHAKKGTGEAANALKFVDHVKAVDPTHVDIVLTSPDPSLTAGLARSAGYMDSPKAFTRGDVATRPVGTGPYRLDAKRSTAGDTYVFTRNAGYWDKIHYPYKEVSIKVLDDTTAALNALRSGQLQGMPGPSKDIVEGARKAGLTVTTFENGTMEGVFLWDRKGNNTKALGDVRVRRAINYAFDREAIVKNVKGGLGTATDQVFGSSTPAYDKSLEGAYGHDLGKAEKLMAEAGYAQGFSMTLPDFSPVYPNEQAAMTEALKSIGIKVTYQPITGDQVVGSIIGGKWPANFFSLTSSSPWAFIQLAVAPGATFNPFHVSDPKIAALLKTVQQSSGAAQDKALKQLNAYLVDQAWFAPWDVQKGAYVSAKTVKVTPIPGIAVPPLSGFSPAS</sequence>
<evidence type="ECO:0000256" key="2">
    <source>
        <dbReference type="ARBA" id="ARBA00022448"/>
    </source>
</evidence>
<dbReference type="PANTHER" id="PTHR30290">
    <property type="entry name" value="PERIPLASMIC BINDING COMPONENT OF ABC TRANSPORTER"/>
    <property type="match status" value="1"/>
</dbReference>
<name>A0A918L9F8_9ACTN</name>
<keyword evidence="3 4" id="KW-0732">Signal</keyword>
<evidence type="ECO:0000256" key="1">
    <source>
        <dbReference type="ARBA" id="ARBA00005695"/>
    </source>
</evidence>
<dbReference type="EMBL" id="BMTL01000043">
    <property type="protein sequence ID" value="GGS23649.1"/>
    <property type="molecule type" value="Genomic_DNA"/>
</dbReference>
<evidence type="ECO:0000256" key="3">
    <source>
        <dbReference type="ARBA" id="ARBA00022729"/>
    </source>
</evidence>
<dbReference type="SUPFAM" id="SSF53850">
    <property type="entry name" value="Periplasmic binding protein-like II"/>
    <property type="match status" value="1"/>
</dbReference>
<dbReference type="InterPro" id="IPR000914">
    <property type="entry name" value="SBP_5_dom"/>
</dbReference>
<dbReference type="AlphaFoldDB" id="A0A918L9F8"/>
<keyword evidence="7" id="KW-1185">Reference proteome</keyword>
<keyword evidence="2" id="KW-0813">Transport</keyword>
<dbReference type="Pfam" id="PF00496">
    <property type="entry name" value="SBP_bac_5"/>
    <property type="match status" value="1"/>
</dbReference>
<comment type="caution">
    <text evidence="6">The sequence shown here is derived from an EMBL/GenBank/DDBJ whole genome shotgun (WGS) entry which is preliminary data.</text>
</comment>
<proteinExistence type="inferred from homology"/>
<dbReference type="GO" id="GO:1904680">
    <property type="term" value="F:peptide transmembrane transporter activity"/>
    <property type="evidence" value="ECO:0007669"/>
    <property type="project" value="TreeGrafter"/>
</dbReference>
<protein>
    <recommendedName>
        <fullName evidence="5">Solute-binding protein family 5 domain-containing protein</fullName>
    </recommendedName>
</protein>
<evidence type="ECO:0000313" key="7">
    <source>
        <dbReference type="Proteomes" id="UP000606194"/>
    </source>
</evidence>
<accession>A0A918L9F8</accession>